<name>A0A0C6FIY0_9HYPH</name>
<evidence type="ECO:0000313" key="3">
    <source>
        <dbReference type="Proteomes" id="UP000061432"/>
    </source>
</evidence>
<protein>
    <submittedName>
        <fullName evidence="2">Uncharacterized protein</fullName>
    </submittedName>
</protein>
<dbReference type="STRING" id="270351.Maq22A_c19855"/>
<reference evidence="3" key="2">
    <citation type="submission" date="2015-01" db="EMBL/GenBank/DDBJ databases">
        <title>Complete genome sequence of Methylobacterium aquaticum strain 22A.</title>
        <authorList>
            <person name="Tani A."/>
            <person name="Ogura Y."/>
            <person name="Hayashi T."/>
        </authorList>
    </citation>
    <scope>NUCLEOTIDE SEQUENCE [LARGE SCALE GENOMIC DNA]</scope>
    <source>
        <strain evidence="3">MA-22A</strain>
    </source>
</reference>
<accession>A0A0C6FIY0</accession>
<organism evidence="2 3">
    <name type="scientific">Methylobacterium aquaticum</name>
    <dbReference type="NCBI Taxonomy" id="270351"/>
    <lineage>
        <taxon>Bacteria</taxon>
        <taxon>Pseudomonadati</taxon>
        <taxon>Pseudomonadota</taxon>
        <taxon>Alphaproteobacteria</taxon>
        <taxon>Hyphomicrobiales</taxon>
        <taxon>Methylobacteriaceae</taxon>
        <taxon>Methylobacterium</taxon>
    </lineage>
</organism>
<proteinExistence type="predicted"/>
<reference evidence="2 3" key="1">
    <citation type="journal article" date="2015" name="Genome Announc.">
        <title>Complete Genome Sequence of Methylobacterium aquaticum Strain 22A, Isolated from Racomitrium japonicum Moss.</title>
        <authorList>
            <person name="Tani A."/>
            <person name="Ogura Y."/>
            <person name="Hayashi T."/>
            <person name="Kimbara K."/>
        </authorList>
    </citation>
    <scope>NUCLEOTIDE SEQUENCE [LARGE SCALE GENOMIC DNA]</scope>
    <source>
        <strain evidence="2 3">MA-22A</strain>
    </source>
</reference>
<dbReference type="Proteomes" id="UP000061432">
    <property type="component" value="Chromosome"/>
</dbReference>
<feature type="region of interest" description="Disordered" evidence="1">
    <location>
        <begin position="79"/>
        <end position="104"/>
    </location>
</feature>
<dbReference type="EMBL" id="AP014704">
    <property type="protein sequence ID" value="BAQ47027.1"/>
    <property type="molecule type" value="Genomic_DNA"/>
</dbReference>
<feature type="region of interest" description="Disordered" evidence="1">
    <location>
        <begin position="21"/>
        <end position="47"/>
    </location>
</feature>
<dbReference type="KEGG" id="maqu:Maq22A_c19855"/>
<gene>
    <name evidence="2" type="ORF">Maq22A_c19855</name>
</gene>
<dbReference type="AlphaFoldDB" id="A0A0C6FIY0"/>
<evidence type="ECO:0000256" key="1">
    <source>
        <dbReference type="SAM" id="MobiDB-lite"/>
    </source>
</evidence>
<sequence length="104" mass="10446">MLRLVAGLGAGMEAQQPIEAAEGIGLQRSDGGHGYSPTGVPAPADTLGQNRYATVNMVRRTSRMAAAGRMTDAARAAVGPAGRVDRAAGCHAAPAPRGPVASQP</sequence>
<evidence type="ECO:0000313" key="2">
    <source>
        <dbReference type="EMBL" id="BAQ47027.1"/>
    </source>
</evidence>